<dbReference type="SMART" id="SM00355">
    <property type="entry name" value="ZnF_C2H2"/>
    <property type="match status" value="3"/>
</dbReference>
<gene>
    <name evidence="9" type="ORF">PR048_017257</name>
</gene>
<dbReference type="Proteomes" id="UP001159363">
    <property type="component" value="Chromosome 5"/>
</dbReference>
<evidence type="ECO:0000256" key="7">
    <source>
        <dbReference type="PROSITE-ProRule" id="PRU00042"/>
    </source>
</evidence>
<dbReference type="InterPro" id="IPR036236">
    <property type="entry name" value="Znf_C2H2_sf"/>
</dbReference>
<keyword evidence="6" id="KW-0539">Nucleus</keyword>
<comment type="caution">
    <text evidence="9">The sequence shown here is derived from an EMBL/GenBank/DDBJ whole genome shotgun (WGS) entry which is preliminary data.</text>
</comment>
<protein>
    <recommendedName>
        <fullName evidence="8">C2H2-type domain-containing protein</fullName>
    </recommendedName>
</protein>
<dbReference type="EMBL" id="JARBHB010000006">
    <property type="protein sequence ID" value="KAJ8880786.1"/>
    <property type="molecule type" value="Genomic_DNA"/>
</dbReference>
<dbReference type="Pfam" id="PF00096">
    <property type="entry name" value="zf-C2H2"/>
    <property type="match status" value="3"/>
</dbReference>
<dbReference type="Gene3D" id="3.30.160.60">
    <property type="entry name" value="Classic Zinc Finger"/>
    <property type="match status" value="3"/>
</dbReference>
<evidence type="ECO:0000256" key="6">
    <source>
        <dbReference type="ARBA" id="ARBA00023242"/>
    </source>
</evidence>
<evidence type="ECO:0000259" key="8">
    <source>
        <dbReference type="PROSITE" id="PS50157"/>
    </source>
</evidence>
<name>A0ABQ9H907_9NEOP</name>
<evidence type="ECO:0000256" key="2">
    <source>
        <dbReference type="ARBA" id="ARBA00022723"/>
    </source>
</evidence>
<proteinExistence type="predicted"/>
<dbReference type="PROSITE" id="PS50157">
    <property type="entry name" value="ZINC_FINGER_C2H2_2"/>
    <property type="match status" value="3"/>
</dbReference>
<accession>A0ABQ9H907</accession>
<evidence type="ECO:0000256" key="3">
    <source>
        <dbReference type="ARBA" id="ARBA00022737"/>
    </source>
</evidence>
<keyword evidence="10" id="KW-1185">Reference proteome</keyword>
<keyword evidence="3" id="KW-0677">Repeat</keyword>
<feature type="domain" description="C2H2-type" evidence="8">
    <location>
        <begin position="81"/>
        <end position="108"/>
    </location>
</feature>
<dbReference type="InterPro" id="IPR013087">
    <property type="entry name" value="Znf_C2H2_type"/>
</dbReference>
<keyword evidence="5" id="KW-0862">Zinc</keyword>
<keyword evidence="4 7" id="KW-0863">Zinc-finger</keyword>
<organism evidence="9 10">
    <name type="scientific">Dryococelus australis</name>
    <dbReference type="NCBI Taxonomy" id="614101"/>
    <lineage>
        <taxon>Eukaryota</taxon>
        <taxon>Metazoa</taxon>
        <taxon>Ecdysozoa</taxon>
        <taxon>Arthropoda</taxon>
        <taxon>Hexapoda</taxon>
        <taxon>Insecta</taxon>
        <taxon>Pterygota</taxon>
        <taxon>Neoptera</taxon>
        <taxon>Polyneoptera</taxon>
        <taxon>Phasmatodea</taxon>
        <taxon>Verophasmatodea</taxon>
        <taxon>Anareolatae</taxon>
        <taxon>Phasmatidae</taxon>
        <taxon>Eurycanthinae</taxon>
        <taxon>Dryococelus</taxon>
    </lineage>
</organism>
<reference evidence="9 10" key="1">
    <citation type="submission" date="2023-02" db="EMBL/GenBank/DDBJ databases">
        <title>LHISI_Scaffold_Assembly.</title>
        <authorList>
            <person name="Stuart O.P."/>
            <person name="Cleave R."/>
            <person name="Magrath M.J.L."/>
            <person name="Mikheyev A.S."/>
        </authorList>
    </citation>
    <scope>NUCLEOTIDE SEQUENCE [LARGE SCALE GENOMIC DNA]</scope>
    <source>
        <strain evidence="9">Daus_M_001</strain>
        <tissue evidence="9">Leg muscle</tissue>
    </source>
</reference>
<evidence type="ECO:0000256" key="4">
    <source>
        <dbReference type="ARBA" id="ARBA00022771"/>
    </source>
</evidence>
<evidence type="ECO:0000256" key="1">
    <source>
        <dbReference type="ARBA" id="ARBA00004123"/>
    </source>
</evidence>
<feature type="domain" description="C2H2-type" evidence="8">
    <location>
        <begin position="53"/>
        <end position="80"/>
    </location>
</feature>
<dbReference type="PANTHER" id="PTHR24394">
    <property type="entry name" value="ZINC FINGER PROTEIN"/>
    <property type="match status" value="1"/>
</dbReference>
<evidence type="ECO:0000256" key="5">
    <source>
        <dbReference type="ARBA" id="ARBA00022833"/>
    </source>
</evidence>
<evidence type="ECO:0000313" key="9">
    <source>
        <dbReference type="EMBL" id="KAJ8880786.1"/>
    </source>
</evidence>
<dbReference type="PANTHER" id="PTHR24394:SF44">
    <property type="entry name" value="ZINC FINGER PROTEIN 271-LIKE"/>
    <property type="match status" value="1"/>
</dbReference>
<evidence type="ECO:0000313" key="10">
    <source>
        <dbReference type="Proteomes" id="UP001159363"/>
    </source>
</evidence>
<keyword evidence="2" id="KW-0479">Metal-binding</keyword>
<dbReference type="PROSITE" id="PS00028">
    <property type="entry name" value="ZINC_FINGER_C2H2_1"/>
    <property type="match status" value="1"/>
</dbReference>
<comment type="subcellular location">
    <subcellularLocation>
        <location evidence="1">Nucleus</location>
    </subcellularLocation>
</comment>
<dbReference type="SUPFAM" id="SSF57667">
    <property type="entry name" value="beta-beta-alpha zinc fingers"/>
    <property type="match status" value="2"/>
</dbReference>
<feature type="domain" description="C2H2-type" evidence="8">
    <location>
        <begin position="30"/>
        <end position="52"/>
    </location>
</feature>
<sequence>MAHCPRNAQGYRVIKVIAVLHERDRFMSVCGKSFAQQGNLKIHEMLHTGAKPHVCCVCGRRFALRGNLKDHLNIHSCEKRFSCTTCGKAFTQRSTLKEHLKACNQVVPA</sequence>